<dbReference type="PROSITE" id="PS51186">
    <property type="entry name" value="GNAT"/>
    <property type="match status" value="1"/>
</dbReference>
<protein>
    <recommendedName>
        <fullName evidence="1">N-acetyltransferase domain-containing protein</fullName>
    </recommendedName>
</protein>
<gene>
    <name evidence="2" type="ORF">DSCW_26310</name>
</gene>
<dbReference type="InterPro" id="IPR000182">
    <property type="entry name" value="GNAT_dom"/>
</dbReference>
<dbReference type="SUPFAM" id="SSF55729">
    <property type="entry name" value="Acyl-CoA N-acyltransferases (Nat)"/>
    <property type="match status" value="1"/>
</dbReference>
<dbReference type="PANTHER" id="PTHR42791">
    <property type="entry name" value="GNAT FAMILY ACETYLTRANSFERASE"/>
    <property type="match status" value="1"/>
</dbReference>
<sequence length="192" mass="22229">MSSFHICFMEQNDLQESAKVLSIAMLNNPHHIGIFMGNGENERLQIEKIFFELFNDLPGIVFLAKENEKIIGVMRMNSCTGKSSDDPDMCRDEKDINWRKSVWFKEWAAHDPVEQHWHLGPIGVLPSHQGMGVGTELMQRFCKEVDNCSAKAYLETDLDANVRFYQKFGFKLISESTIFDVENRYMLRDSQI</sequence>
<evidence type="ECO:0000313" key="3">
    <source>
        <dbReference type="Proteomes" id="UP000427769"/>
    </source>
</evidence>
<keyword evidence="3" id="KW-1185">Reference proteome</keyword>
<dbReference type="AlphaFoldDB" id="A0A5K7Z9S5"/>
<dbReference type="OrthoDB" id="7057833at2"/>
<dbReference type="InterPro" id="IPR016181">
    <property type="entry name" value="Acyl_CoA_acyltransferase"/>
</dbReference>
<evidence type="ECO:0000313" key="2">
    <source>
        <dbReference type="EMBL" id="BBO75214.1"/>
    </source>
</evidence>
<organism evidence="2 3">
    <name type="scientific">Desulfosarcina widdelii</name>
    <dbReference type="NCBI Taxonomy" id="947919"/>
    <lineage>
        <taxon>Bacteria</taxon>
        <taxon>Pseudomonadati</taxon>
        <taxon>Thermodesulfobacteriota</taxon>
        <taxon>Desulfobacteria</taxon>
        <taxon>Desulfobacterales</taxon>
        <taxon>Desulfosarcinaceae</taxon>
        <taxon>Desulfosarcina</taxon>
    </lineage>
</organism>
<dbReference type="PANTHER" id="PTHR42791:SF1">
    <property type="entry name" value="N-ACETYLTRANSFERASE DOMAIN-CONTAINING PROTEIN"/>
    <property type="match status" value="1"/>
</dbReference>
<dbReference type="EMBL" id="AP021875">
    <property type="protein sequence ID" value="BBO75214.1"/>
    <property type="molecule type" value="Genomic_DNA"/>
</dbReference>
<reference evidence="2 3" key="1">
    <citation type="submission" date="2019-11" db="EMBL/GenBank/DDBJ databases">
        <title>Comparative genomics of hydrocarbon-degrading Desulfosarcina strains.</title>
        <authorList>
            <person name="Watanabe M."/>
            <person name="Kojima H."/>
            <person name="Fukui M."/>
        </authorList>
    </citation>
    <scope>NUCLEOTIDE SEQUENCE [LARGE SCALE GENOMIC DNA]</scope>
    <source>
        <strain evidence="2 3">PP31</strain>
    </source>
</reference>
<dbReference type="Proteomes" id="UP000427769">
    <property type="component" value="Chromosome"/>
</dbReference>
<dbReference type="InterPro" id="IPR052523">
    <property type="entry name" value="Trichothecene_AcTrans"/>
</dbReference>
<dbReference type="CDD" id="cd04301">
    <property type="entry name" value="NAT_SF"/>
    <property type="match status" value="1"/>
</dbReference>
<accession>A0A5K7Z9S5</accession>
<name>A0A5K7Z9S5_9BACT</name>
<dbReference type="Pfam" id="PF00583">
    <property type="entry name" value="Acetyltransf_1"/>
    <property type="match status" value="1"/>
</dbReference>
<dbReference type="Gene3D" id="3.40.630.30">
    <property type="match status" value="1"/>
</dbReference>
<dbReference type="GO" id="GO:0016747">
    <property type="term" value="F:acyltransferase activity, transferring groups other than amino-acyl groups"/>
    <property type="evidence" value="ECO:0007669"/>
    <property type="project" value="InterPro"/>
</dbReference>
<dbReference type="RefSeq" id="WP_155304156.1">
    <property type="nucleotide sequence ID" value="NZ_AP021875.1"/>
</dbReference>
<proteinExistence type="predicted"/>
<evidence type="ECO:0000259" key="1">
    <source>
        <dbReference type="PROSITE" id="PS51186"/>
    </source>
</evidence>
<feature type="domain" description="N-acetyltransferase" evidence="1">
    <location>
        <begin position="23"/>
        <end position="188"/>
    </location>
</feature>
<dbReference type="KEGG" id="dwd:DSCW_26310"/>